<sequence length="416" mass="45793">MPMNLQSSASVEEWQEFFGFMGKDVVTRESAMKLTAVFGCVSLLAGTIGTLPVRVVHKGASKGSEILNDHAAHYLVHVDPHPLFSAEVFFEGLFALAFLEGNAYAEIIRNGRGEAIGLRPLFDAMVKPWLRGARAAYQITEDGKTYGRDQDDILHFRASATMKGLEALSPLKCFGRSIGIGLDADEYARLFYKQGGTPSGYITYEGKVDEKVADEVRQYWMRKMAGVQNSHLPAVLAEGGKFVSLMTDPETAQLFQSRAFQVLDVARAYGVPPHLIGETEKSTSWGTGINAQTAQFYILGLRKHVKRFEAELARKLLTREERLAGVGIKFNLDSLLRADIGARYEMNKIALGGTQHPGWKSQNEIREQEGDAPLDDPEADKVFRPVPKGGSDKGEEADDGGAQPPAPYFQTSREES</sequence>
<accession>A0A0J9GTV1</accession>
<comment type="caution">
    <text evidence="2">The sequence shown here is derived from an EMBL/GenBank/DDBJ whole genome shotgun (WGS) entry which is preliminary data.</text>
</comment>
<feature type="region of interest" description="Disordered" evidence="1">
    <location>
        <begin position="352"/>
        <end position="416"/>
    </location>
</feature>
<evidence type="ECO:0000256" key="1">
    <source>
        <dbReference type="SAM" id="MobiDB-lite"/>
    </source>
</evidence>
<name>A0A0J9GTV1_9RHOB</name>
<protein>
    <submittedName>
        <fullName evidence="2">Phage portal protein</fullName>
    </submittedName>
</protein>
<dbReference type="AlphaFoldDB" id="A0A0J9GTV1"/>
<keyword evidence="3" id="KW-1185">Reference proteome</keyword>
<evidence type="ECO:0000313" key="2">
    <source>
        <dbReference type="EMBL" id="KMW56968.1"/>
    </source>
</evidence>
<dbReference type="Pfam" id="PF04860">
    <property type="entry name" value="Phage_portal"/>
    <property type="match status" value="1"/>
</dbReference>
<dbReference type="EMBL" id="LFTY01000002">
    <property type="protein sequence ID" value="KMW56968.1"/>
    <property type="molecule type" value="Genomic_DNA"/>
</dbReference>
<gene>
    <name evidence="2" type="ORF">AIOL_001926</name>
</gene>
<dbReference type="InterPro" id="IPR006427">
    <property type="entry name" value="Portal_HK97"/>
</dbReference>
<dbReference type="InterPro" id="IPR006944">
    <property type="entry name" value="Phage/GTA_portal"/>
</dbReference>
<dbReference type="NCBIfam" id="TIGR01537">
    <property type="entry name" value="portal_HK97"/>
    <property type="match status" value="1"/>
</dbReference>
<evidence type="ECO:0000313" key="3">
    <source>
        <dbReference type="Proteomes" id="UP000037178"/>
    </source>
</evidence>
<dbReference type="STRING" id="1675527.AIOL_001926"/>
<organism evidence="2 3">
    <name type="scientific">Candidatus Rhodobacter oscarellae</name>
    <dbReference type="NCBI Taxonomy" id="1675527"/>
    <lineage>
        <taxon>Bacteria</taxon>
        <taxon>Pseudomonadati</taxon>
        <taxon>Pseudomonadota</taxon>
        <taxon>Alphaproteobacteria</taxon>
        <taxon>Rhodobacterales</taxon>
        <taxon>Rhodobacter group</taxon>
        <taxon>Rhodobacter</taxon>
    </lineage>
</organism>
<dbReference type="PATRIC" id="fig|1675527.3.peg.2025"/>
<dbReference type="Proteomes" id="UP000037178">
    <property type="component" value="Unassembled WGS sequence"/>
</dbReference>
<proteinExistence type="predicted"/>
<reference evidence="2 3" key="1">
    <citation type="submission" date="2015-06" db="EMBL/GenBank/DDBJ databases">
        <title>Draft genome sequence of an Alphaproteobacteria species associated to the Mediterranean sponge Oscarella lobularis.</title>
        <authorList>
            <person name="Jourda C."/>
            <person name="Santini S."/>
            <person name="Claverie J.-M."/>
        </authorList>
    </citation>
    <scope>NUCLEOTIDE SEQUENCE [LARGE SCALE GENOMIC DNA]</scope>
    <source>
        <strain evidence="2">IGS</strain>
    </source>
</reference>